<proteinExistence type="predicted"/>
<dbReference type="Gene3D" id="2.60.120.40">
    <property type="match status" value="1"/>
</dbReference>
<dbReference type="EMBL" id="BARW01000026">
    <property type="protein sequence ID" value="GAI68292.1"/>
    <property type="molecule type" value="Genomic_DNA"/>
</dbReference>
<accession>X1QII4</accession>
<sequence length="283" mass="32461">MAKLKKPLFSLQAIGSLAKAISFRRSRGITIVGKKPEVPDAKTLAQLPWRHMYQKAVVLWHALSVAERQEWESLARPKHMTGFAWFISQALKPNPGLYLPLQGGRMEGGIDMAKHWIRNVRKPLDDQEPVTLAYFKDKLPAGPYTQGCRVFKAWHQSIPDGLQTDLIFDREDYDTDEMHDTVTNNERITIKTAGIYLITFQGQFEQNAVGVRRAQIRENVKGYIAEQRLDAQANTRTSFNISTLWQCVVGRYLIVRVWQDSGAPLDIEYHSYYSNYFMAQRVG</sequence>
<dbReference type="AlphaFoldDB" id="X1QII4"/>
<name>X1QII4_9ZZZZ</name>
<dbReference type="InterPro" id="IPR008983">
    <property type="entry name" value="Tumour_necrosis_fac-like_dom"/>
</dbReference>
<evidence type="ECO:0000313" key="1">
    <source>
        <dbReference type="EMBL" id="GAI68292.1"/>
    </source>
</evidence>
<comment type="caution">
    <text evidence="1">The sequence shown here is derived from an EMBL/GenBank/DDBJ whole genome shotgun (WGS) entry which is preliminary data.</text>
</comment>
<gene>
    <name evidence="1" type="ORF">S12H4_00287</name>
</gene>
<protein>
    <submittedName>
        <fullName evidence="1">Uncharacterized protein</fullName>
    </submittedName>
</protein>
<organism evidence="1">
    <name type="scientific">marine sediment metagenome</name>
    <dbReference type="NCBI Taxonomy" id="412755"/>
    <lineage>
        <taxon>unclassified sequences</taxon>
        <taxon>metagenomes</taxon>
        <taxon>ecological metagenomes</taxon>
    </lineage>
</organism>
<reference evidence="1" key="1">
    <citation type="journal article" date="2014" name="Front. Microbiol.">
        <title>High frequency of phylogenetically diverse reductive dehalogenase-homologous genes in deep subseafloor sedimentary metagenomes.</title>
        <authorList>
            <person name="Kawai M."/>
            <person name="Futagami T."/>
            <person name="Toyoda A."/>
            <person name="Takaki Y."/>
            <person name="Nishi S."/>
            <person name="Hori S."/>
            <person name="Arai W."/>
            <person name="Tsubouchi T."/>
            <person name="Morono Y."/>
            <person name="Uchiyama I."/>
            <person name="Ito T."/>
            <person name="Fujiyama A."/>
            <person name="Inagaki F."/>
            <person name="Takami H."/>
        </authorList>
    </citation>
    <scope>NUCLEOTIDE SEQUENCE</scope>
    <source>
        <strain evidence="1">Expedition CK06-06</strain>
    </source>
</reference>